<proteinExistence type="inferred from homology"/>
<name>A0A0Q9YN68_9GAMM</name>
<dbReference type="RefSeq" id="WP_158003351.1">
    <property type="nucleotide sequence ID" value="NZ_LKAJ02000001.1"/>
</dbReference>
<evidence type="ECO:0000256" key="5">
    <source>
        <dbReference type="RuleBase" id="RU361279"/>
    </source>
</evidence>
<keyword evidence="5" id="KW-0479">Metal-binding</keyword>
<feature type="binding site" evidence="4">
    <location>
        <begin position="133"/>
        <end position="141"/>
    </location>
    <ligand>
        <name>ATP</name>
        <dbReference type="ChEBI" id="CHEBI:30616"/>
    </ligand>
</feature>
<dbReference type="PATRIC" id="fig|1590043.3.peg.649"/>
<feature type="binding site" evidence="4">
    <location>
        <begin position="5"/>
        <end position="9"/>
    </location>
    <ligand>
        <name>ATP</name>
        <dbReference type="ChEBI" id="CHEBI:30616"/>
    </ligand>
</feature>
<comment type="cofactor">
    <cofactor evidence="5">
        <name>Mg(2+)</name>
        <dbReference type="ChEBI" id="CHEBI:18420"/>
    </cofactor>
</comment>
<gene>
    <name evidence="6" type="ORF">HT99x_00648</name>
    <name evidence="7" type="ORF">HT99x_014110</name>
</gene>
<dbReference type="InterPro" id="IPR002698">
    <property type="entry name" value="FTHF_cligase"/>
</dbReference>
<keyword evidence="3 4" id="KW-0067">ATP-binding</keyword>
<feature type="binding site" evidence="4">
    <location>
        <position position="51"/>
    </location>
    <ligand>
        <name>substrate</name>
    </ligand>
</feature>
<evidence type="ECO:0000256" key="3">
    <source>
        <dbReference type="ARBA" id="ARBA00022840"/>
    </source>
</evidence>
<sequence length="193" mass="22754">MRWLKQQLRRQIREKRSQLTFTEKQLAARRVCMRLLQQPEYQKAQHIALYMSHHGEISTNLILRLALKQRKSCYLPVITPASSLEFVKVDSESRLEKNRFGILEPISRTKLIYPWQLDLVLTPLVAFDSTLHRLGMGGGYYDRTFAAENMKKHMPYMLGLAYDLQRINRLPHSDLDILLDMVITEKRCYNKGF</sequence>
<keyword evidence="6" id="KW-0436">Ligase</keyword>
<protein>
    <recommendedName>
        <fullName evidence="5">5-formyltetrahydrofolate cyclo-ligase</fullName>
        <ecNumber evidence="5">6.3.3.2</ecNumber>
    </recommendedName>
</protein>
<dbReference type="InterPro" id="IPR024185">
    <property type="entry name" value="FTHF_cligase-like_sf"/>
</dbReference>
<dbReference type="PIRSF" id="PIRSF006806">
    <property type="entry name" value="FTHF_cligase"/>
    <property type="match status" value="1"/>
</dbReference>
<reference evidence="7" key="3">
    <citation type="submission" date="2021-06" db="EMBL/GenBank/DDBJ databases">
        <title>Genomic Description and Analysis of Intracellular Bacteria, Candidatus Berkiella cookevillensis and Candidatus Berkiella aquae.</title>
        <authorList>
            <person name="Kidane D.T."/>
            <person name="Mehari Y.T."/>
            <person name="Rice F.C."/>
            <person name="Arivett B.A."/>
            <person name="Farone A.L."/>
            <person name="Berk S.G."/>
            <person name="Farone M.B."/>
        </authorList>
    </citation>
    <scope>NUCLEOTIDE SEQUENCE</scope>
    <source>
        <strain evidence="7">HT99</strain>
    </source>
</reference>
<evidence type="ECO:0000256" key="1">
    <source>
        <dbReference type="ARBA" id="ARBA00010638"/>
    </source>
</evidence>
<dbReference type="PANTHER" id="PTHR23407">
    <property type="entry name" value="ATPASE INHIBITOR/5-FORMYLTETRAHYDROFOLATE CYCLO-LIGASE"/>
    <property type="match status" value="1"/>
</dbReference>
<dbReference type="GO" id="GO:0035999">
    <property type="term" value="P:tetrahydrofolate interconversion"/>
    <property type="evidence" value="ECO:0007669"/>
    <property type="project" value="TreeGrafter"/>
</dbReference>
<evidence type="ECO:0000256" key="4">
    <source>
        <dbReference type="PIRSR" id="PIRSR006806-1"/>
    </source>
</evidence>
<dbReference type="GO" id="GO:0009396">
    <property type="term" value="P:folic acid-containing compound biosynthetic process"/>
    <property type="evidence" value="ECO:0007669"/>
    <property type="project" value="TreeGrafter"/>
</dbReference>
<evidence type="ECO:0000313" key="8">
    <source>
        <dbReference type="Proteomes" id="UP000051497"/>
    </source>
</evidence>
<dbReference type="Pfam" id="PF01812">
    <property type="entry name" value="5-FTHF_cyc-lig"/>
    <property type="match status" value="1"/>
</dbReference>
<dbReference type="OrthoDB" id="9801938at2"/>
<dbReference type="AlphaFoldDB" id="A0A0Q9YN68"/>
<feature type="binding site" evidence="4">
    <location>
        <position position="56"/>
    </location>
    <ligand>
        <name>substrate</name>
    </ligand>
</feature>
<dbReference type="SUPFAM" id="SSF100950">
    <property type="entry name" value="NagB/RpiA/CoA transferase-like"/>
    <property type="match status" value="1"/>
</dbReference>
<dbReference type="GO" id="GO:0030272">
    <property type="term" value="F:5-formyltetrahydrofolate cyclo-ligase activity"/>
    <property type="evidence" value="ECO:0007669"/>
    <property type="project" value="UniProtKB-EC"/>
</dbReference>
<dbReference type="EMBL" id="LKAJ02000001">
    <property type="protein sequence ID" value="MCS5712570.1"/>
    <property type="molecule type" value="Genomic_DNA"/>
</dbReference>
<keyword evidence="2 4" id="KW-0547">Nucleotide-binding</keyword>
<comment type="similarity">
    <text evidence="1 5">Belongs to the 5-formyltetrahydrofolate cyclo-ligase family.</text>
</comment>
<dbReference type="EC" id="6.3.3.2" evidence="5"/>
<dbReference type="InterPro" id="IPR037171">
    <property type="entry name" value="NagB/RpiA_transferase-like"/>
</dbReference>
<dbReference type="EMBL" id="LKAJ01000002">
    <property type="protein sequence ID" value="KRG22229.1"/>
    <property type="molecule type" value="Genomic_DNA"/>
</dbReference>
<evidence type="ECO:0000313" key="7">
    <source>
        <dbReference type="EMBL" id="MCS5712570.1"/>
    </source>
</evidence>
<comment type="caution">
    <text evidence="6">The sequence shown here is derived from an EMBL/GenBank/DDBJ whole genome shotgun (WGS) entry which is preliminary data.</text>
</comment>
<evidence type="ECO:0000256" key="2">
    <source>
        <dbReference type="ARBA" id="ARBA00022741"/>
    </source>
</evidence>
<reference evidence="7" key="2">
    <citation type="journal article" date="2016" name="Genome Announc.">
        <title>Draft Genome Sequences of Two Novel Amoeba-Resistant Intranuclear Bacteria, 'Candidatus Berkiella cookevillensis' and 'Candidatus Berkiella aquae'.</title>
        <authorList>
            <person name="Mehari Y.T."/>
            <person name="Arivett B.A."/>
            <person name="Farone A.L."/>
            <person name="Gunderson J.H."/>
            <person name="Farone M.B."/>
        </authorList>
    </citation>
    <scope>NUCLEOTIDE SEQUENCE</scope>
    <source>
        <strain evidence="7">HT99</strain>
    </source>
</reference>
<keyword evidence="8" id="KW-1185">Reference proteome</keyword>
<dbReference type="PANTHER" id="PTHR23407:SF1">
    <property type="entry name" value="5-FORMYLTETRAHYDROFOLATE CYCLO-LIGASE"/>
    <property type="match status" value="1"/>
</dbReference>
<organism evidence="6">
    <name type="scientific">Candidatus Berkiella aquae</name>
    <dbReference type="NCBI Taxonomy" id="295108"/>
    <lineage>
        <taxon>Bacteria</taxon>
        <taxon>Pseudomonadati</taxon>
        <taxon>Pseudomonadota</taxon>
        <taxon>Gammaproteobacteria</taxon>
        <taxon>Candidatus Berkiellales</taxon>
        <taxon>Candidatus Berkiellaceae</taxon>
        <taxon>Candidatus Berkiella</taxon>
    </lineage>
</organism>
<dbReference type="GO" id="GO:0046872">
    <property type="term" value="F:metal ion binding"/>
    <property type="evidence" value="ECO:0007669"/>
    <property type="project" value="UniProtKB-KW"/>
</dbReference>
<accession>A0A0Q9YN68</accession>
<dbReference type="Gene3D" id="3.40.50.10420">
    <property type="entry name" value="NagB/RpiA/CoA transferase-like"/>
    <property type="match status" value="1"/>
</dbReference>
<evidence type="ECO:0000313" key="6">
    <source>
        <dbReference type="EMBL" id="KRG22229.1"/>
    </source>
</evidence>
<dbReference type="GO" id="GO:0005524">
    <property type="term" value="F:ATP binding"/>
    <property type="evidence" value="ECO:0007669"/>
    <property type="project" value="UniProtKB-KW"/>
</dbReference>
<comment type="catalytic activity">
    <reaction evidence="5">
        <text>(6S)-5-formyl-5,6,7,8-tetrahydrofolate + ATP = (6R)-5,10-methenyltetrahydrofolate + ADP + phosphate</text>
        <dbReference type="Rhea" id="RHEA:10488"/>
        <dbReference type="ChEBI" id="CHEBI:30616"/>
        <dbReference type="ChEBI" id="CHEBI:43474"/>
        <dbReference type="ChEBI" id="CHEBI:57455"/>
        <dbReference type="ChEBI" id="CHEBI:57457"/>
        <dbReference type="ChEBI" id="CHEBI:456216"/>
        <dbReference type="EC" id="6.3.3.2"/>
    </reaction>
</comment>
<reference evidence="6" key="1">
    <citation type="submission" date="2015-09" db="EMBL/GenBank/DDBJ databases">
        <title>Draft Genome Sequences of Two Novel Amoeba-resistant Intranuclear Bacteria, Candidatus Berkiella cookevillensis and Candidatus Berkiella aquae.</title>
        <authorList>
            <person name="Mehari Y.T."/>
            <person name="Arivett B.A."/>
            <person name="Farone A.L."/>
            <person name="Gunderson J.H."/>
            <person name="Farone M.B."/>
        </authorList>
    </citation>
    <scope>NUCLEOTIDE SEQUENCE [LARGE SCALE GENOMIC DNA]</scope>
    <source>
        <strain evidence="6">HT99</strain>
    </source>
</reference>
<keyword evidence="5" id="KW-0460">Magnesium</keyword>
<dbReference type="NCBIfam" id="TIGR02727">
    <property type="entry name" value="MTHFS_bact"/>
    <property type="match status" value="1"/>
</dbReference>
<dbReference type="STRING" id="295108.HT99x_00648"/>
<dbReference type="Proteomes" id="UP000051497">
    <property type="component" value="Unassembled WGS sequence"/>
</dbReference>